<dbReference type="AlphaFoldDB" id="A0A080N6J0"/>
<dbReference type="Proteomes" id="UP000028730">
    <property type="component" value="Unassembled WGS sequence"/>
</dbReference>
<dbReference type="STRING" id="1341695.BBOMB_1051"/>
<name>A0A080N6J0_9BIFI</name>
<reference evidence="1 2" key="1">
    <citation type="journal article" date="2014" name="Appl. Environ. Microbiol.">
        <title>Genomic encyclopedia of type strains of the genus Bifidobacterium.</title>
        <authorList>
            <person name="Milani C."/>
            <person name="Lugli G.A."/>
            <person name="Duranti S."/>
            <person name="Turroni F."/>
            <person name="Bottacini F."/>
            <person name="Mangifesta M."/>
            <person name="Sanchez B."/>
            <person name="Viappiani A."/>
            <person name="Mancabelli L."/>
            <person name="Taminiau B."/>
            <person name="Delcenserie V."/>
            <person name="Barrangou R."/>
            <person name="Margolles A."/>
            <person name="van Sinderen D."/>
            <person name="Ventura M."/>
        </authorList>
    </citation>
    <scope>NUCLEOTIDE SEQUENCE [LARGE SCALE GENOMIC DNA]</scope>
    <source>
        <strain evidence="1 2">DSM 19703</strain>
    </source>
</reference>
<sequence length="135" mass="15161">MKQLTIVTAKIEPGIYRRIEQGTKHYEVRTEPINGDVIRYIDAQTGSTLGNWKLEGVNTTEPLTPTDGIGSVHKLEAWKVDEQHEKIMALADINRAEFVRLFGGIDYVCLRRIGRPLPDGLDALMGALDDEQTQK</sequence>
<organism evidence="1 2">
    <name type="scientific">Bifidobacterium bombi DSM 19703</name>
    <dbReference type="NCBI Taxonomy" id="1341695"/>
    <lineage>
        <taxon>Bacteria</taxon>
        <taxon>Bacillati</taxon>
        <taxon>Actinomycetota</taxon>
        <taxon>Actinomycetes</taxon>
        <taxon>Bifidobacteriales</taxon>
        <taxon>Bifidobacteriaceae</taxon>
        <taxon>Bifidobacterium</taxon>
    </lineage>
</organism>
<dbReference type="EMBL" id="ATLK01000001">
    <property type="protein sequence ID" value="KFF31664.1"/>
    <property type="molecule type" value="Genomic_DNA"/>
</dbReference>
<keyword evidence="2" id="KW-1185">Reference proteome</keyword>
<dbReference type="OrthoDB" id="9866373at2"/>
<evidence type="ECO:0000313" key="1">
    <source>
        <dbReference type="EMBL" id="KFF31664.1"/>
    </source>
</evidence>
<protein>
    <submittedName>
        <fullName evidence="1">Uncharacterized protein</fullName>
    </submittedName>
</protein>
<comment type="caution">
    <text evidence="1">The sequence shown here is derived from an EMBL/GenBank/DDBJ whole genome shotgun (WGS) entry which is preliminary data.</text>
</comment>
<proteinExistence type="predicted"/>
<evidence type="ECO:0000313" key="2">
    <source>
        <dbReference type="Proteomes" id="UP000028730"/>
    </source>
</evidence>
<gene>
    <name evidence="1" type="ORF">BBOMB_1051</name>
</gene>
<accession>A0A080N6J0</accession>
<dbReference type="RefSeq" id="WP_044087940.1">
    <property type="nucleotide sequence ID" value="NZ_ATLK01000001.1"/>
</dbReference>